<dbReference type="VEuPathDB" id="FungiDB:SeMB42_g07390"/>
<dbReference type="Proteomes" id="UP000320475">
    <property type="component" value="Unassembled WGS sequence"/>
</dbReference>
<proteinExistence type="predicted"/>
<dbReference type="EMBL" id="QEAM01000432">
    <property type="protein sequence ID" value="TPX39936.1"/>
    <property type="molecule type" value="Genomic_DNA"/>
</dbReference>
<sequence length="367" mass="42299">MEFFFFKPLPKHFRIHPRCCSIKMGKNIKIVAVAALLIFVTLTQAATTEERIQICENHISRSLRELLRDIIPVVELCMKEMSRSGVSYRTMTYRDIFKREDIQTRLQSLLKLSPKSGYEYTQLHGLSNTDDRCLPVCLAYEYLIIARALRDLKRFHYYTTYRIPLQLEYPADAETRLSEYLKFVSEHVDKKLALRLKEVVLAPYLEELAARVDRLLVQENLSAGTGRTPQSTNSVDRPELNLIERVGRGETSEPMVASTYHVYTPTQELLGQHRKDDRGAPHPVLYDFFPASKQGSGITHGTHCTEGHQAPSSFEQQFVVPQPSIPHHAAESSTHGHDNRNRGKMTMYDDSYQDHYYYGPGDGYRRR</sequence>
<accession>A0A507CLZ2</accession>
<evidence type="ECO:0000313" key="3">
    <source>
        <dbReference type="Proteomes" id="UP000320475"/>
    </source>
</evidence>
<comment type="caution">
    <text evidence="2">The sequence shown here is derived from an EMBL/GenBank/DDBJ whole genome shotgun (WGS) entry which is preliminary data.</text>
</comment>
<gene>
    <name evidence="2" type="ORF">SeLEV6574_g06913</name>
</gene>
<feature type="region of interest" description="Disordered" evidence="1">
    <location>
        <begin position="325"/>
        <end position="352"/>
    </location>
</feature>
<name>A0A507CLZ2_9FUNG</name>
<dbReference type="AlphaFoldDB" id="A0A507CLZ2"/>
<evidence type="ECO:0000256" key="1">
    <source>
        <dbReference type="SAM" id="MobiDB-lite"/>
    </source>
</evidence>
<evidence type="ECO:0000313" key="2">
    <source>
        <dbReference type="EMBL" id="TPX39936.1"/>
    </source>
</evidence>
<reference evidence="2 3" key="1">
    <citation type="journal article" date="2019" name="Sci. Rep.">
        <title>Comparative genomics of chytrid fungi reveal insights into the obligate biotrophic and pathogenic lifestyle of Synchytrium endobioticum.</title>
        <authorList>
            <person name="van de Vossenberg B.T.L.H."/>
            <person name="Warris S."/>
            <person name="Nguyen H.D.T."/>
            <person name="van Gent-Pelzer M.P.E."/>
            <person name="Joly D.L."/>
            <person name="van de Geest H.C."/>
            <person name="Bonants P.J.M."/>
            <person name="Smith D.S."/>
            <person name="Levesque C.A."/>
            <person name="van der Lee T.A.J."/>
        </authorList>
    </citation>
    <scope>NUCLEOTIDE SEQUENCE [LARGE SCALE GENOMIC DNA]</scope>
    <source>
        <strain evidence="2 3">LEV6574</strain>
    </source>
</reference>
<feature type="compositionally biased region" description="Basic and acidic residues" evidence="1">
    <location>
        <begin position="328"/>
        <end position="341"/>
    </location>
</feature>
<protein>
    <submittedName>
        <fullName evidence="2">Uncharacterized protein</fullName>
    </submittedName>
</protein>
<organism evidence="2 3">
    <name type="scientific">Synchytrium endobioticum</name>
    <dbReference type="NCBI Taxonomy" id="286115"/>
    <lineage>
        <taxon>Eukaryota</taxon>
        <taxon>Fungi</taxon>
        <taxon>Fungi incertae sedis</taxon>
        <taxon>Chytridiomycota</taxon>
        <taxon>Chytridiomycota incertae sedis</taxon>
        <taxon>Chytridiomycetes</taxon>
        <taxon>Synchytriales</taxon>
        <taxon>Synchytriaceae</taxon>
        <taxon>Synchytrium</taxon>
    </lineage>
</organism>